<feature type="domain" description="CBM2" evidence="2">
    <location>
        <begin position="156"/>
        <end position="262"/>
    </location>
</feature>
<evidence type="ECO:0000256" key="1">
    <source>
        <dbReference type="SAM" id="SignalP"/>
    </source>
</evidence>
<feature type="signal peptide" evidence="1">
    <location>
        <begin position="1"/>
        <end position="31"/>
    </location>
</feature>
<protein>
    <submittedName>
        <fullName evidence="3">Cellulose binding domain-containing protein</fullName>
    </submittedName>
</protein>
<dbReference type="Pfam" id="PF00553">
    <property type="entry name" value="CBM_2"/>
    <property type="match status" value="1"/>
</dbReference>
<dbReference type="PROSITE" id="PS51173">
    <property type="entry name" value="CBM2"/>
    <property type="match status" value="1"/>
</dbReference>
<name>A0ABV6P0V3_9ACTN</name>
<dbReference type="SUPFAM" id="SSF49384">
    <property type="entry name" value="Carbohydrate-binding domain"/>
    <property type="match status" value="1"/>
</dbReference>
<evidence type="ECO:0000259" key="2">
    <source>
        <dbReference type="PROSITE" id="PS51173"/>
    </source>
</evidence>
<dbReference type="Gene3D" id="2.60.40.290">
    <property type="match status" value="1"/>
</dbReference>
<comment type="caution">
    <text evidence="3">The sequence shown here is derived from an EMBL/GenBank/DDBJ whole genome shotgun (WGS) entry which is preliminary data.</text>
</comment>
<gene>
    <name evidence="3" type="ORF">ACFFHU_21230</name>
</gene>
<evidence type="ECO:0000313" key="4">
    <source>
        <dbReference type="Proteomes" id="UP001589894"/>
    </source>
</evidence>
<dbReference type="RefSeq" id="WP_377341504.1">
    <property type="nucleotide sequence ID" value="NZ_JBHLUE010000017.1"/>
</dbReference>
<dbReference type="InterPro" id="IPR012291">
    <property type="entry name" value="CBM2_carb-bd_dom_sf"/>
</dbReference>
<dbReference type="SUPFAM" id="SSF49265">
    <property type="entry name" value="Fibronectin type III"/>
    <property type="match status" value="1"/>
</dbReference>
<sequence length="262" mass="25903">MLRSVVTVLTAAGLSLAAAGAAAAAASPAGAGSAAGVLAPAGGPALPAASPTVIVTCPPALPIGGQVTGTTATSVTVSYYMLLTPPCGYDTPITVSLFASREDAAQWRAPVAEALSGPERNGSVTIGGLTPDTDYWFRFTGAGGQRDPYVIGGPAHTAALSACAATFAVDSRWGSGFVATVTVRNSGTQPLSGWQVSWRWPGDERVQGVWGGVATGSGADVTVRNAPYNGRLGVGASTTFGLLVSTTAAPAAIAPTCQPSVG</sequence>
<reference evidence="3 4" key="1">
    <citation type="submission" date="2024-09" db="EMBL/GenBank/DDBJ databases">
        <authorList>
            <person name="Sun Q."/>
            <person name="Mori K."/>
        </authorList>
    </citation>
    <scope>NUCLEOTIDE SEQUENCE [LARGE SCALE GENOMIC DNA]</scope>
    <source>
        <strain evidence="3 4">TBRC 2205</strain>
    </source>
</reference>
<keyword evidence="4" id="KW-1185">Reference proteome</keyword>
<dbReference type="InterPro" id="IPR008965">
    <property type="entry name" value="CBM2/CBM3_carb-bd_dom_sf"/>
</dbReference>
<evidence type="ECO:0000313" key="3">
    <source>
        <dbReference type="EMBL" id="MFC0566651.1"/>
    </source>
</evidence>
<dbReference type="SMART" id="SM00637">
    <property type="entry name" value="CBD_II"/>
    <property type="match status" value="1"/>
</dbReference>
<organism evidence="3 4">
    <name type="scientific">Plantactinospora siamensis</name>
    <dbReference type="NCBI Taxonomy" id="555372"/>
    <lineage>
        <taxon>Bacteria</taxon>
        <taxon>Bacillati</taxon>
        <taxon>Actinomycetota</taxon>
        <taxon>Actinomycetes</taxon>
        <taxon>Micromonosporales</taxon>
        <taxon>Micromonosporaceae</taxon>
        <taxon>Plantactinospora</taxon>
    </lineage>
</organism>
<keyword evidence="1" id="KW-0732">Signal</keyword>
<dbReference type="Proteomes" id="UP001589894">
    <property type="component" value="Unassembled WGS sequence"/>
</dbReference>
<accession>A0ABV6P0V3</accession>
<feature type="chain" id="PRO_5045572804" evidence="1">
    <location>
        <begin position="32"/>
        <end position="262"/>
    </location>
</feature>
<proteinExistence type="predicted"/>
<dbReference type="EMBL" id="JBHLUE010000017">
    <property type="protein sequence ID" value="MFC0566651.1"/>
    <property type="molecule type" value="Genomic_DNA"/>
</dbReference>
<dbReference type="InterPro" id="IPR001919">
    <property type="entry name" value="CBD2"/>
</dbReference>
<dbReference type="InterPro" id="IPR036116">
    <property type="entry name" value="FN3_sf"/>
</dbReference>